<dbReference type="InterPro" id="IPR007816">
    <property type="entry name" value="ResB-like_domain"/>
</dbReference>
<sequence length="559" mass="60858">MGTYRPEGLKSGGTETLVEEKPAGSARPPKGAALGVKGWLRWTWRQLTSMRVALMLLLLLAAVALPGAFFPQRSSDPNAVVRYYQDNPDTAPVLDDLHLFDVFSSPWFSAVYLLLFISLIGCIIPRTFSHLKNLRAAPTRVPRRFARFPVRTELHTRMRPDQVAEALSGTLGRRYRKEWGTESVTTTAGRERTIRTVSAERGTGRETGNLVFHLALVGLLVVTAWGQLVHYRGQIVIIEDRTFVNSPVDYDSFDTGAWFDAEAMEPFRIRMNDFSSVFTEDAQPRDFAADVSLLTPDGSSRDEEIRLNHPLETNSTRVYLSGNGYAPDVTVTDASGEVAFSGPVIFLPAENDLGYTSNGAIMVPDTAQGLDQLGFSGSLLPTAAYATDGTPVTSSYPELLNPVLLLNLYTGDLGLDDGVPQNLYTLDTAGLTPVADPEDPAEAARITLQPGETVELPDGLGTITLNDIPRFAALDVRYDPSVLWMGLFAGIAIAGLTGSLFLPRRRLWARIIPGPGGTTVVTAAALARGDDPGLRRELDRVLAPISQDEPAAEQTKERS</sequence>
<accession>A0A9D2EGQ4</accession>
<feature type="region of interest" description="Disordered" evidence="6">
    <location>
        <begin position="1"/>
        <end position="30"/>
    </location>
</feature>
<feature type="domain" description="ResB-like" evidence="8">
    <location>
        <begin position="50"/>
        <end position="539"/>
    </location>
</feature>
<protein>
    <submittedName>
        <fullName evidence="9">Cytochrome c biogenesis protein ResB</fullName>
    </submittedName>
</protein>
<keyword evidence="4 7" id="KW-1133">Transmembrane helix</keyword>
<keyword evidence="5 7" id="KW-0472">Membrane</keyword>
<dbReference type="PANTHER" id="PTHR31566">
    <property type="entry name" value="CYTOCHROME C BIOGENESIS PROTEIN CCS1, CHLOROPLASTIC"/>
    <property type="match status" value="1"/>
</dbReference>
<comment type="subcellular location">
    <subcellularLocation>
        <location evidence="1">Membrane</location>
        <topology evidence="1">Multi-pass membrane protein</topology>
    </subcellularLocation>
</comment>
<dbReference type="InterPro" id="IPR023494">
    <property type="entry name" value="Cyt_c_bgen_Ccs1/CcsB/ResB"/>
</dbReference>
<evidence type="ECO:0000256" key="1">
    <source>
        <dbReference type="ARBA" id="ARBA00004141"/>
    </source>
</evidence>
<evidence type="ECO:0000313" key="10">
    <source>
        <dbReference type="Proteomes" id="UP000824037"/>
    </source>
</evidence>
<evidence type="ECO:0000256" key="7">
    <source>
        <dbReference type="SAM" id="Phobius"/>
    </source>
</evidence>
<dbReference type="Pfam" id="PF05140">
    <property type="entry name" value="ResB"/>
    <property type="match status" value="1"/>
</dbReference>
<feature type="transmembrane region" description="Helical" evidence="7">
    <location>
        <begin position="482"/>
        <end position="502"/>
    </location>
</feature>
<reference evidence="9" key="1">
    <citation type="journal article" date="2021" name="PeerJ">
        <title>Extensive microbial diversity within the chicken gut microbiome revealed by metagenomics and culture.</title>
        <authorList>
            <person name="Gilroy R."/>
            <person name="Ravi A."/>
            <person name="Getino M."/>
            <person name="Pursley I."/>
            <person name="Horton D.L."/>
            <person name="Alikhan N.F."/>
            <person name="Baker D."/>
            <person name="Gharbi K."/>
            <person name="Hall N."/>
            <person name="Watson M."/>
            <person name="Adriaenssens E.M."/>
            <person name="Foster-Nyarko E."/>
            <person name="Jarju S."/>
            <person name="Secka A."/>
            <person name="Antonio M."/>
            <person name="Oren A."/>
            <person name="Chaudhuri R.R."/>
            <person name="La Ragione R."/>
            <person name="Hildebrand F."/>
            <person name="Pallen M.J."/>
        </authorList>
    </citation>
    <scope>NUCLEOTIDE SEQUENCE</scope>
    <source>
        <strain evidence="9">ChiGjej4B4-7305</strain>
    </source>
</reference>
<dbReference type="AlphaFoldDB" id="A0A9D2EGQ4"/>
<evidence type="ECO:0000256" key="3">
    <source>
        <dbReference type="ARBA" id="ARBA00022748"/>
    </source>
</evidence>
<reference evidence="9" key="2">
    <citation type="submission" date="2021-04" db="EMBL/GenBank/DDBJ databases">
        <authorList>
            <person name="Gilroy R."/>
        </authorList>
    </citation>
    <scope>NUCLEOTIDE SEQUENCE</scope>
    <source>
        <strain evidence="9">ChiGjej4B4-7305</strain>
    </source>
</reference>
<evidence type="ECO:0000313" key="9">
    <source>
        <dbReference type="EMBL" id="HIZ36947.1"/>
    </source>
</evidence>
<feature type="transmembrane region" description="Helical" evidence="7">
    <location>
        <begin position="52"/>
        <end position="70"/>
    </location>
</feature>
<keyword evidence="2 7" id="KW-0812">Transmembrane</keyword>
<dbReference type="EMBL" id="DXBY01000247">
    <property type="protein sequence ID" value="HIZ36947.1"/>
    <property type="molecule type" value="Genomic_DNA"/>
</dbReference>
<evidence type="ECO:0000256" key="5">
    <source>
        <dbReference type="ARBA" id="ARBA00023136"/>
    </source>
</evidence>
<dbReference type="GO" id="GO:0017004">
    <property type="term" value="P:cytochrome complex assembly"/>
    <property type="evidence" value="ECO:0007669"/>
    <property type="project" value="UniProtKB-KW"/>
</dbReference>
<feature type="transmembrane region" description="Helical" evidence="7">
    <location>
        <begin position="210"/>
        <end position="228"/>
    </location>
</feature>
<dbReference type="GO" id="GO:0016020">
    <property type="term" value="C:membrane"/>
    <property type="evidence" value="ECO:0007669"/>
    <property type="project" value="UniProtKB-SubCell"/>
</dbReference>
<gene>
    <name evidence="9" type="ORF">H9815_14335</name>
</gene>
<comment type="caution">
    <text evidence="9">The sequence shown here is derived from an EMBL/GenBank/DDBJ whole genome shotgun (WGS) entry which is preliminary data.</text>
</comment>
<feature type="transmembrane region" description="Helical" evidence="7">
    <location>
        <begin position="107"/>
        <end position="125"/>
    </location>
</feature>
<evidence type="ECO:0000259" key="8">
    <source>
        <dbReference type="Pfam" id="PF05140"/>
    </source>
</evidence>
<dbReference type="PANTHER" id="PTHR31566:SF0">
    <property type="entry name" value="CYTOCHROME C BIOGENESIS PROTEIN CCS1, CHLOROPLASTIC"/>
    <property type="match status" value="1"/>
</dbReference>
<name>A0A9D2EGQ4_9MICO</name>
<organism evidence="9 10">
    <name type="scientific">Candidatus Ruania gallistercoris</name>
    <dbReference type="NCBI Taxonomy" id="2838746"/>
    <lineage>
        <taxon>Bacteria</taxon>
        <taxon>Bacillati</taxon>
        <taxon>Actinomycetota</taxon>
        <taxon>Actinomycetes</taxon>
        <taxon>Micrococcales</taxon>
        <taxon>Ruaniaceae</taxon>
        <taxon>Ruania</taxon>
    </lineage>
</organism>
<evidence type="ECO:0000256" key="2">
    <source>
        <dbReference type="ARBA" id="ARBA00022692"/>
    </source>
</evidence>
<keyword evidence="3" id="KW-0201">Cytochrome c-type biogenesis</keyword>
<evidence type="ECO:0000256" key="6">
    <source>
        <dbReference type="SAM" id="MobiDB-lite"/>
    </source>
</evidence>
<proteinExistence type="predicted"/>
<dbReference type="Proteomes" id="UP000824037">
    <property type="component" value="Unassembled WGS sequence"/>
</dbReference>
<evidence type="ECO:0000256" key="4">
    <source>
        <dbReference type="ARBA" id="ARBA00022989"/>
    </source>
</evidence>